<keyword evidence="1" id="KW-0472">Membrane</keyword>
<gene>
    <name evidence="2" type="ORF">ITX56_16890</name>
</gene>
<feature type="transmembrane region" description="Helical" evidence="1">
    <location>
        <begin position="12"/>
        <end position="31"/>
    </location>
</feature>
<evidence type="ECO:0000313" key="3">
    <source>
        <dbReference type="Proteomes" id="UP000706580"/>
    </source>
</evidence>
<reference evidence="2 3" key="1">
    <citation type="submission" date="2020-11" db="EMBL/GenBank/DDBJ databases">
        <title>Draft Genome of Enterobacter sp. strain EMC7.</title>
        <authorList>
            <person name="Barman P."/>
            <person name="Sinha S."/>
            <person name="Sen S."/>
            <person name="Chakraborty R."/>
        </authorList>
    </citation>
    <scope>NUCLEOTIDE SEQUENCE [LARGE SCALE GENOMIC DNA]</scope>
    <source>
        <strain evidence="2 3">EMC7</strain>
    </source>
</reference>
<accession>A0ABS7S2A2</accession>
<protein>
    <submittedName>
        <fullName evidence="2">Uncharacterized protein</fullName>
    </submittedName>
</protein>
<dbReference type="EMBL" id="JADMNK010000010">
    <property type="protein sequence ID" value="MBZ0059448.1"/>
    <property type="molecule type" value="Genomic_DNA"/>
</dbReference>
<evidence type="ECO:0000256" key="1">
    <source>
        <dbReference type="SAM" id="Phobius"/>
    </source>
</evidence>
<sequence length="73" mass="8227">MKVILNNFYESGIPVLAMVMPVILMIIAGSGQHNVRWYSAHPAEKMLKLQACEHMSSTRRINSYSCMTARLAD</sequence>
<keyword evidence="3" id="KW-1185">Reference proteome</keyword>
<dbReference type="RefSeq" id="WP_223075132.1">
    <property type="nucleotide sequence ID" value="NZ_JADMNK010000010.1"/>
</dbReference>
<keyword evidence="1" id="KW-1133">Transmembrane helix</keyword>
<keyword evidence="1" id="KW-0812">Transmembrane</keyword>
<proteinExistence type="predicted"/>
<evidence type="ECO:0000313" key="2">
    <source>
        <dbReference type="EMBL" id="MBZ0059448.1"/>
    </source>
</evidence>
<comment type="caution">
    <text evidence="2">The sequence shown here is derived from an EMBL/GenBank/DDBJ whole genome shotgun (WGS) entry which is preliminary data.</text>
</comment>
<organism evidence="2 3">
    <name type="scientific">Leclercia barmai</name>
    <dbReference type="NCBI Taxonomy" id="2785629"/>
    <lineage>
        <taxon>Bacteria</taxon>
        <taxon>Pseudomonadati</taxon>
        <taxon>Pseudomonadota</taxon>
        <taxon>Gammaproteobacteria</taxon>
        <taxon>Enterobacterales</taxon>
        <taxon>Enterobacteriaceae</taxon>
        <taxon>Leclercia</taxon>
    </lineage>
</organism>
<dbReference type="Proteomes" id="UP000706580">
    <property type="component" value="Unassembled WGS sequence"/>
</dbReference>
<name>A0ABS7S2A2_9ENTR</name>